<dbReference type="EMBL" id="FNIR01000015">
    <property type="protein sequence ID" value="SDP52083.1"/>
    <property type="molecule type" value="Genomic_DNA"/>
</dbReference>
<dbReference type="Gene3D" id="3.40.630.30">
    <property type="match status" value="1"/>
</dbReference>
<evidence type="ECO:0000313" key="4">
    <source>
        <dbReference type="EMBL" id="SDP52083.1"/>
    </source>
</evidence>
<evidence type="ECO:0000259" key="3">
    <source>
        <dbReference type="PROSITE" id="PS51186"/>
    </source>
</evidence>
<gene>
    <name evidence="4" type="ORF">SAMN05660199_04109</name>
</gene>
<keyword evidence="4" id="KW-0687">Ribonucleoprotein</keyword>
<keyword evidence="1" id="KW-0808">Transferase</keyword>
<keyword evidence="5" id="KW-1185">Reference proteome</keyword>
<dbReference type="CDD" id="cd04301">
    <property type="entry name" value="NAT_SF"/>
    <property type="match status" value="2"/>
</dbReference>
<dbReference type="InterPro" id="IPR000182">
    <property type="entry name" value="GNAT_dom"/>
</dbReference>
<proteinExistence type="predicted"/>
<dbReference type="PROSITE" id="PS51186">
    <property type="entry name" value="GNAT"/>
    <property type="match status" value="2"/>
</dbReference>
<evidence type="ECO:0000313" key="5">
    <source>
        <dbReference type="Proteomes" id="UP000199088"/>
    </source>
</evidence>
<dbReference type="Pfam" id="PF00583">
    <property type="entry name" value="Acetyltransf_1"/>
    <property type="match status" value="2"/>
</dbReference>
<dbReference type="Proteomes" id="UP000199088">
    <property type="component" value="Unassembled WGS sequence"/>
</dbReference>
<keyword evidence="2" id="KW-0012">Acyltransferase</keyword>
<accession>A0A1H0TDF5</accession>
<keyword evidence="4" id="KW-0689">Ribosomal protein</keyword>
<reference evidence="5" key="1">
    <citation type="submission" date="2016-10" db="EMBL/GenBank/DDBJ databases">
        <authorList>
            <person name="Varghese N."/>
            <person name="Submissions S."/>
        </authorList>
    </citation>
    <scope>NUCLEOTIDE SEQUENCE [LARGE SCALE GENOMIC DNA]</scope>
    <source>
        <strain evidence="5">DSM 45843</strain>
    </source>
</reference>
<name>A0A1H0TDF5_9ACTN</name>
<dbReference type="PANTHER" id="PTHR43877">
    <property type="entry name" value="AMINOALKYLPHOSPHONATE N-ACETYLTRANSFERASE-RELATED-RELATED"/>
    <property type="match status" value="1"/>
</dbReference>
<feature type="domain" description="N-acetyltransferase" evidence="3">
    <location>
        <begin position="24"/>
        <end position="179"/>
    </location>
</feature>
<dbReference type="AlphaFoldDB" id="A0A1H0TDF5"/>
<dbReference type="OrthoDB" id="9799092at2"/>
<sequence length="343" mass="37507">MRLTRRAALATLGDRRPEEPMVTPRWSRLTDADTPAWAELTEVLARHDGTDEVYGADDLREELREHGFDPAQDSWAVHDGDALVAYGQLRTSTAPTAEGWGRATLGGGVHPRWRGRGVGTELLRRMETRARTLLAARHPGRTLQLRADGGPAGSDTSALLSRHGYRPARWFVDMQLDLRTQTPPPVDDRTEVFTPHLAEATRLAHNDAFATHWGSTAQSPEQWRDFVAARSTRADDSFVVRDHDGTVLAYALTAEWVDRELYVSLVGTRQGARGQGLARAVLTSVVGAAARSGRYDVVDLGVDSENPGGAHQLYTSVGFAPVRTTAVFAKVEPPPSPVSPPDR</sequence>
<dbReference type="SUPFAM" id="SSF55729">
    <property type="entry name" value="Acyl-CoA N-acyltransferases (Nat)"/>
    <property type="match status" value="2"/>
</dbReference>
<dbReference type="InterPro" id="IPR016181">
    <property type="entry name" value="Acyl_CoA_acyltransferase"/>
</dbReference>
<feature type="domain" description="N-acetyltransferase" evidence="3">
    <location>
        <begin position="188"/>
        <end position="343"/>
    </location>
</feature>
<dbReference type="STRING" id="1052260.SAMN05660199_04109"/>
<evidence type="ECO:0000256" key="2">
    <source>
        <dbReference type="ARBA" id="ARBA00023315"/>
    </source>
</evidence>
<organism evidence="4 5">
    <name type="scientific">Klenkia soli</name>
    <dbReference type="NCBI Taxonomy" id="1052260"/>
    <lineage>
        <taxon>Bacteria</taxon>
        <taxon>Bacillati</taxon>
        <taxon>Actinomycetota</taxon>
        <taxon>Actinomycetes</taxon>
        <taxon>Geodermatophilales</taxon>
        <taxon>Geodermatophilaceae</taxon>
        <taxon>Klenkia</taxon>
    </lineage>
</organism>
<protein>
    <submittedName>
        <fullName evidence="4">Ribosomal protein S18 acetylase RimI</fullName>
    </submittedName>
</protein>
<dbReference type="GO" id="GO:0005840">
    <property type="term" value="C:ribosome"/>
    <property type="evidence" value="ECO:0007669"/>
    <property type="project" value="UniProtKB-KW"/>
</dbReference>
<evidence type="ECO:0000256" key="1">
    <source>
        <dbReference type="ARBA" id="ARBA00022679"/>
    </source>
</evidence>
<dbReference type="InterPro" id="IPR050832">
    <property type="entry name" value="Bact_Acetyltransf"/>
</dbReference>
<dbReference type="GO" id="GO:0016747">
    <property type="term" value="F:acyltransferase activity, transferring groups other than amino-acyl groups"/>
    <property type="evidence" value="ECO:0007669"/>
    <property type="project" value="InterPro"/>
</dbReference>